<organism evidence="9 10">
    <name type="scientific">Luteimonas terrae</name>
    <dbReference type="NCBI Taxonomy" id="1530191"/>
    <lineage>
        <taxon>Bacteria</taxon>
        <taxon>Pseudomonadati</taxon>
        <taxon>Pseudomonadota</taxon>
        <taxon>Gammaproteobacteria</taxon>
        <taxon>Lysobacterales</taxon>
        <taxon>Lysobacteraceae</taxon>
        <taxon>Luteimonas</taxon>
    </lineage>
</organism>
<evidence type="ECO:0000256" key="3">
    <source>
        <dbReference type="ARBA" id="ARBA00023015"/>
    </source>
</evidence>
<dbReference type="PANTHER" id="PTHR32071:SF86">
    <property type="entry name" value="TWO COMPONENT SIGNAL TRANSDUCTION SYSTEM SIGMA54-DEPENDENT RESPONSE REGULATOR FIS FAMILY"/>
    <property type="match status" value="1"/>
</dbReference>
<dbReference type="CDD" id="cd00009">
    <property type="entry name" value="AAA"/>
    <property type="match status" value="1"/>
</dbReference>
<sequence>MGARADRGVLAGQTRGLGAAGRGDAQHLIARTDVSPVASIAAADDHAFRSRTFQPDVQRLMPTILVIDDNPAVATALEVLFSLHDIACEHAATPEAGIARLQAGGIDLVVQDMNFHADTTSGDEGIALFHAIRRFDPDLPVVLLTAWTRLESAVELIRSGAADYLGKPWDDGKLLATVNTLLELSSTRRALEARTRDDRRRRDALTQGRDLRGLVWDDPASETTLSLALQVARSNLPVLITGPNGAGKEKYAEILHANSAVREGPFVAVNCGALPHDLIEAELFGAEAGAYTGATRAREGKFEAADGGTLFLDEVGTLPSAGQVKLLRVLETGRFERLGGNRERSVSVRVLSATNADLPAMIADGRFREDLYYRLNGIELRLPPLAQRPRDILPLARHFLDGRRPLSAGAERALLQHGWPGNVRELRNVIQRAELLARDAQIDARDLALPAAAVATVDVDAYEPGRAEIEAALARSGGVLAQAATELGLSRQALYRRLDRLGIRRD</sequence>
<feature type="domain" description="Sigma-54 factor interaction" evidence="7">
    <location>
        <begin position="214"/>
        <end position="435"/>
    </location>
</feature>
<keyword evidence="2" id="KW-0067">ATP-binding</keyword>
<comment type="caution">
    <text evidence="9">The sequence shown here is derived from an EMBL/GenBank/DDBJ whole genome shotgun (WGS) entry which is preliminary data.</text>
</comment>
<keyword evidence="10" id="KW-1185">Reference proteome</keyword>
<reference evidence="9 10" key="1">
    <citation type="submission" date="2023-07" db="EMBL/GenBank/DDBJ databases">
        <title>Sorghum-associated microbial communities from plants grown in Nebraska, USA.</title>
        <authorList>
            <person name="Schachtman D."/>
        </authorList>
    </citation>
    <scope>NUCLEOTIDE SEQUENCE [LARGE SCALE GENOMIC DNA]</scope>
    <source>
        <strain evidence="9 10">4099</strain>
    </source>
</reference>
<dbReference type="PROSITE" id="PS00688">
    <property type="entry name" value="SIGMA54_INTERACT_3"/>
    <property type="match status" value="1"/>
</dbReference>
<evidence type="ECO:0000313" key="10">
    <source>
        <dbReference type="Proteomes" id="UP001256588"/>
    </source>
</evidence>
<dbReference type="InterPro" id="IPR001789">
    <property type="entry name" value="Sig_transdc_resp-reg_receiver"/>
</dbReference>
<dbReference type="InterPro" id="IPR027417">
    <property type="entry name" value="P-loop_NTPase"/>
</dbReference>
<proteinExistence type="predicted"/>
<dbReference type="EMBL" id="JAVDWO010000019">
    <property type="protein sequence ID" value="MDR7194746.1"/>
    <property type="molecule type" value="Genomic_DNA"/>
</dbReference>
<gene>
    <name evidence="9" type="ORF">J2W68_003494</name>
</gene>
<evidence type="ECO:0000256" key="1">
    <source>
        <dbReference type="ARBA" id="ARBA00022741"/>
    </source>
</evidence>
<dbReference type="SUPFAM" id="SSF52172">
    <property type="entry name" value="CheY-like"/>
    <property type="match status" value="1"/>
</dbReference>
<dbReference type="InterPro" id="IPR011006">
    <property type="entry name" value="CheY-like_superfamily"/>
</dbReference>
<evidence type="ECO:0000256" key="5">
    <source>
        <dbReference type="ARBA" id="ARBA00023163"/>
    </source>
</evidence>
<keyword evidence="1" id="KW-0547">Nucleotide-binding</keyword>
<dbReference type="GO" id="GO:0003677">
    <property type="term" value="F:DNA binding"/>
    <property type="evidence" value="ECO:0007669"/>
    <property type="project" value="UniProtKB-KW"/>
</dbReference>
<dbReference type="PROSITE" id="PS50045">
    <property type="entry name" value="SIGMA54_INTERACT_4"/>
    <property type="match status" value="1"/>
</dbReference>
<dbReference type="PROSITE" id="PS00676">
    <property type="entry name" value="SIGMA54_INTERACT_2"/>
    <property type="match status" value="1"/>
</dbReference>
<protein>
    <submittedName>
        <fullName evidence="9">DNA-binding NtrC family response regulator</fullName>
    </submittedName>
</protein>
<dbReference type="PROSITE" id="PS50110">
    <property type="entry name" value="RESPONSE_REGULATORY"/>
    <property type="match status" value="1"/>
</dbReference>
<dbReference type="SUPFAM" id="SSF52540">
    <property type="entry name" value="P-loop containing nucleoside triphosphate hydrolases"/>
    <property type="match status" value="1"/>
</dbReference>
<keyword evidence="3" id="KW-0805">Transcription regulation</keyword>
<dbReference type="SMART" id="SM00382">
    <property type="entry name" value="AAA"/>
    <property type="match status" value="1"/>
</dbReference>
<keyword evidence="4 9" id="KW-0238">DNA-binding</keyword>
<dbReference type="Proteomes" id="UP001256588">
    <property type="component" value="Unassembled WGS sequence"/>
</dbReference>
<dbReference type="Gene3D" id="1.10.8.60">
    <property type="match status" value="1"/>
</dbReference>
<evidence type="ECO:0000256" key="4">
    <source>
        <dbReference type="ARBA" id="ARBA00023125"/>
    </source>
</evidence>
<dbReference type="InterPro" id="IPR002197">
    <property type="entry name" value="HTH_Fis"/>
</dbReference>
<dbReference type="InterPro" id="IPR002078">
    <property type="entry name" value="Sigma_54_int"/>
</dbReference>
<dbReference type="SMART" id="SM00448">
    <property type="entry name" value="REC"/>
    <property type="match status" value="1"/>
</dbReference>
<evidence type="ECO:0000259" key="7">
    <source>
        <dbReference type="PROSITE" id="PS50045"/>
    </source>
</evidence>
<dbReference type="Pfam" id="PF00072">
    <property type="entry name" value="Response_reg"/>
    <property type="match status" value="1"/>
</dbReference>
<evidence type="ECO:0000313" key="9">
    <source>
        <dbReference type="EMBL" id="MDR7194746.1"/>
    </source>
</evidence>
<dbReference type="SUPFAM" id="SSF46689">
    <property type="entry name" value="Homeodomain-like"/>
    <property type="match status" value="1"/>
</dbReference>
<evidence type="ECO:0000256" key="2">
    <source>
        <dbReference type="ARBA" id="ARBA00022840"/>
    </source>
</evidence>
<dbReference type="PANTHER" id="PTHR32071">
    <property type="entry name" value="TRANSCRIPTIONAL REGULATORY PROTEIN"/>
    <property type="match status" value="1"/>
</dbReference>
<dbReference type="Gene3D" id="3.40.50.300">
    <property type="entry name" value="P-loop containing nucleotide triphosphate hydrolases"/>
    <property type="match status" value="1"/>
</dbReference>
<feature type="domain" description="Response regulatory" evidence="8">
    <location>
        <begin position="63"/>
        <end position="182"/>
    </location>
</feature>
<dbReference type="InterPro" id="IPR009057">
    <property type="entry name" value="Homeodomain-like_sf"/>
</dbReference>
<dbReference type="PRINTS" id="PR01590">
    <property type="entry name" value="HTHFIS"/>
</dbReference>
<dbReference type="Pfam" id="PF02954">
    <property type="entry name" value="HTH_8"/>
    <property type="match status" value="1"/>
</dbReference>
<keyword evidence="5" id="KW-0804">Transcription</keyword>
<evidence type="ECO:0000259" key="8">
    <source>
        <dbReference type="PROSITE" id="PS50110"/>
    </source>
</evidence>
<keyword evidence="6" id="KW-0597">Phosphoprotein</keyword>
<accession>A0ABU1Y138</accession>
<dbReference type="InterPro" id="IPR058031">
    <property type="entry name" value="AAA_lid_NorR"/>
</dbReference>
<dbReference type="InterPro" id="IPR025943">
    <property type="entry name" value="Sigma_54_int_dom_ATP-bd_2"/>
</dbReference>
<dbReference type="Gene3D" id="3.40.50.2300">
    <property type="match status" value="1"/>
</dbReference>
<dbReference type="InterPro" id="IPR003593">
    <property type="entry name" value="AAA+_ATPase"/>
</dbReference>
<dbReference type="Pfam" id="PF00158">
    <property type="entry name" value="Sigma54_activat"/>
    <property type="match status" value="1"/>
</dbReference>
<evidence type="ECO:0000256" key="6">
    <source>
        <dbReference type="PROSITE-ProRule" id="PRU00169"/>
    </source>
</evidence>
<dbReference type="Gene3D" id="1.10.10.60">
    <property type="entry name" value="Homeodomain-like"/>
    <property type="match status" value="1"/>
</dbReference>
<dbReference type="Pfam" id="PF25601">
    <property type="entry name" value="AAA_lid_14"/>
    <property type="match status" value="1"/>
</dbReference>
<name>A0ABU1Y138_9GAMM</name>
<feature type="modified residue" description="4-aspartylphosphate" evidence="6">
    <location>
        <position position="112"/>
    </location>
</feature>
<dbReference type="InterPro" id="IPR025944">
    <property type="entry name" value="Sigma_54_int_dom_CS"/>
</dbReference>
<dbReference type="CDD" id="cd00156">
    <property type="entry name" value="REC"/>
    <property type="match status" value="1"/>
</dbReference>